<keyword evidence="2" id="KW-0808">Transferase</keyword>
<evidence type="ECO:0000256" key="5">
    <source>
        <dbReference type="ARBA" id="ARBA00022840"/>
    </source>
</evidence>
<evidence type="ECO:0000313" key="11">
    <source>
        <dbReference type="Proteomes" id="UP000678499"/>
    </source>
</evidence>
<reference evidence="10" key="1">
    <citation type="submission" date="2020-11" db="EMBL/GenBank/DDBJ databases">
        <authorList>
            <person name="Tran Van P."/>
        </authorList>
    </citation>
    <scope>NUCLEOTIDE SEQUENCE</scope>
</reference>
<evidence type="ECO:0000256" key="1">
    <source>
        <dbReference type="ARBA" id="ARBA00022527"/>
    </source>
</evidence>
<feature type="region of interest" description="Disordered" evidence="7">
    <location>
        <begin position="14"/>
        <end position="56"/>
    </location>
</feature>
<keyword evidence="11" id="KW-1185">Reference proteome</keyword>
<dbReference type="SMART" id="SM00133">
    <property type="entry name" value="S_TK_X"/>
    <property type="match status" value="1"/>
</dbReference>
<name>A0A7R9BSK3_9CRUS</name>
<dbReference type="GO" id="GO:0005829">
    <property type="term" value="C:cytosol"/>
    <property type="evidence" value="ECO:0007669"/>
    <property type="project" value="TreeGrafter"/>
</dbReference>
<protein>
    <recommendedName>
        <fullName evidence="9">AGC-kinase C-terminal domain-containing protein</fullName>
    </recommendedName>
</protein>
<evidence type="ECO:0000256" key="6">
    <source>
        <dbReference type="SAM" id="Coils"/>
    </source>
</evidence>
<dbReference type="Gene3D" id="3.30.200.20">
    <property type="entry name" value="Phosphorylase Kinase, domain 1"/>
    <property type="match status" value="1"/>
</dbReference>
<dbReference type="GO" id="GO:0005524">
    <property type="term" value="F:ATP binding"/>
    <property type="evidence" value="ECO:0007669"/>
    <property type="project" value="UniProtKB-KW"/>
</dbReference>
<keyword evidence="5" id="KW-0067">ATP-binding</keyword>
<keyword evidence="8" id="KW-0812">Transmembrane</keyword>
<dbReference type="InterPro" id="IPR000961">
    <property type="entry name" value="AGC-kinase_C"/>
</dbReference>
<dbReference type="PROSITE" id="PS51285">
    <property type="entry name" value="AGC_KINASE_CTER"/>
    <property type="match status" value="1"/>
</dbReference>
<dbReference type="GO" id="GO:0004691">
    <property type="term" value="F:cAMP-dependent protein kinase activity"/>
    <property type="evidence" value="ECO:0007669"/>
    <property type="project" value="TreeGrafter"/>
</dbReference>
<proteinExistence type="predicted"/>
<dbReference type="PANTHER" id="PTHR24353">
    <property type="entry name" value="CYCLIC NUCLEOTIDE-DEPENDENT PROTEIN KINASE"/>
    <property type="match status" value="1"/>
</dbReference>
<accession>A0A7R9BSK3</accession>
<feature type="transmembrane region" description="Helical" evidence="8">
    <location>
        <begin position="422"/>
        <end position="439"/>
    </location>
</feature>
<feature type="compositionally biased region" description="Acidic residues" evidence="7">
    <location>
        <begin position="43"/>
        <end position="56"/>
    </location>
</feature>
<organism evidence="10">
    <name type="scientific">Notodromas monacha</name>
    <dbReference type="NCBI Taxonomy" id="399045"/>
    <lineage>
        <taxon>Eukaryota</taxon>
        <taxon>Metazoa</taxon>
        <taxon>Ecdysozoa</taxon>
        <taxon>Arthropoda</taxon>
        <taxon>Crustacea</taxon>
        <taxon>Oligostraca</taxon>
        <taxon>Ostracoda</taxon>
        <taxon>Podocopa</taxon>
        <taxon>Podocopida</taxon>
        <taxon>Cypridocopina</taxon>
        <taxon>Cypridoidea</taxon>
        <taxon>Cyprididae</taxon>
        <taxon>Notodromas</taxon>
    </lineage>
</organism>
<evidence type="ECO:0000313" key="10">
    <source>
        <dbReference type="EMBL" id="CAD7280796.1"/>
    </source>
</evidence>
<dbReference type="GO" id="GO:0005952">
    <property type="term" value="C:cAMP-dependent protein kinase complex"/>
    <property type="evidence" value="ECO:0007669"/>
    <property type="project" value="TreeGrafter"/>
</dbReference>
<evidence type="ECO:0000256" key="4">
    <source>
        <dbReference type="ARBA" id="ARBA00022777"/>
    </source>
</evidence>
<evidence type="ECO:0000256" key="3">
    <source>
        <dbReference type="ARBA" id="ARBA00022741"/>
    </source>
</evidence>
<dbReference type="Gene3D" id="1.10.510.10">
    <property type="entry name" value="Transferase(Phosphotransferase) domain 1"/>
    <property type="match status" value="1"/>
</dbReference>
<feature type="coiled-coil region" evidence="6">
    <location>
        <begin position="135"/>
        <end position="162"/>
    </location>
</feature>
<evidence type="ECO:0000256" key="2">
    <source>
        <dbReference type="ARBA" id="ARBA00022679"/>
    </source>
</evidence>
<evidence type="ECO:0000259" key="9">
    <source>
        <dbReference type="PROSITE" id="PS51285"/>
    </source>
</evidence>
<keyword evidence="1" id="KW-0723">Serine/threonine-protein kinase</keyword>
<sequence>MNCFLPNFSFWTKGNPLDQEQKDIPHAPDCVPQKCGEVKPEDSSDEDENAAADDDEFDCDYLGESITVTTPESSDAYGARFWRLHHQGECSPCCVKPRDDPDVLPPSPENTEGDISEQCKCIIAKYFKGKINPSKVALEALKSKLQSEVSNLKSSLKAKSSQPTMSSQAPSVKALLQAAASGKNVVQKMPEPPCNVCPAAQAESLQLATVTMQNKIGRAQNRIKVLKAINKNFCGVNNKAGENLTEGLISANAHALKMRLRQFRKVFGEITVLKFQLEMQLAQYLFLISGQGFVPNMRQELNKFSMNEPSFSKIIYAIMAAAAILDMPASDCGEEGRETESVSDYVCPIKSEPIRERSCRKSGGSGILLRKKYHPQDIIPLNDFGDAGSSADCVGLECGLDTAHKPMDISEDIRRMRVRRNCLRLSALCFAAFIFWILFRSMPILKLGRQERFSYGEESCPLLATFSIPFLQTLFAQRNVYFAGDSSARLVVKKLGTQSELQEVQVSLSKLIGEDQALDVLLEKILQTQELSLNQVLSAQPRSDAPNAITSCGNQELLTSLDIRGSSAVLYTLVNPEPIILTVDLTKRFGNLRMGVEDIKNHKWFAPTDWIAIYQKKVEAPFVPKCKGPGDASNFDDYEEEQLSISSAVKCAQEFADF</sequence>
<keyword evidence="8" id="KW-0472">Membrane</keyword>
<keyword evidence="4" id="KW-0418">Kinase</keyword>
<dbReference type="PANTHER" id="PTHR24353:SF153">
    <property type="entry name" value="CAMP-DEPENDENT PROTEIN KINASE CATALYTIC SUBUNIT 1"/>
    <property type="match status" value="1"/>
</dbReference>
<dbReference type="EMBL" id="OA884443">
    <property type="protein sequence ID" value="CAD7280796.1"/>
    <property type="molecule type" value="Genomic_DNA"/>
</dbReference>
<feature type="domain" description="AGC-kinase C-terminal" evidence="9">
    <location>
        <begin position="606"/>
        <end position="658"/>
    </location>
</feature>
<dbReference type="OrthoDB" id="63267at2759"/>
<dbReference type="Proteomes" id="UP000678499">
    <property type="component" value="Unassembled WGS sequence"/>
</dbReference>
<evidence type="ECO:0000256" key="7">
    <source>
        <dbReference type="SAM" id="MobiDB-lite"/>
    </source>
</evidence>
<keyword evidence="8" id="KW-1133">Transmembrane helix</keyword>
<dbReference type="EMBL" id="CAJPEX010002406">
    <property type="protein sequence ID" value="CAG0920948.1"/>
    <property type="molecule type" value="Genomic_DNA"/>
</dbReference>
<gene>
    <name evidence="10" type="ORF">NMOB1V02_LOCUS8453</name>
</gene>
<evidence type="ECO:0000256" key="8">
    <source>
        <dbReference type="SAM" id="Phobius"/>
    </source>
</evidence>
<dbReference type="AlphaFoldDB" id="A0A7R9BSK3"/>
<dbReference type="GO" id="GO:0005634">
    <property type="term" value="C:nucleus"/>
    <property type="evidence" value="ECO:0007669"/>
    <property type="project" value="TreeGrafter"/>
</dbReference>
<keyword evidence="3" id="KW-0547">Nucleotide-binding</keyword>
<keyword evidence="6" id="KW-0175">Coiled coil</keyword>